<sequence>MFCPNKNDFLLTNTAKIDQLGYLSDVCKRAYLDDLKDVRSGLNITHLPRDHKLTESIFADSKVSSISILDALLNHTPNGMADLLVDPSSSMKKKSEMFSSWRDTIKIVRWLSYSILIIGSVGIFILSV</sequence>
<keyword evidence="1" id="KW-0472">Membrane</keyword>
<reference evidence="2" key="2">
    <citation type="submission" date="2019-01" db="EMBL/GenBank/DDBJ databases">
        <authorList>
            <consortium name="NCBI Pathogen Detection Project"/>
        </authorList>
    </citation>
    <scope>NUCLEOTIDE SEQUENCE</scope>
    <source>
        <strain evidence="2">BCW_3452</strain>
    </source>
</reference>
<dbReference type="AlphaFoldDB" id="A0A8H9MYQ3"/>
<dbReference type="EMBL" id="DACRBY010000001">
    <property type="protein sequence ID" value="HAS8538379.1"/>
    <property type="molecule type" value="Genomic_DNA"/>
</dbReference>
<proteinExistence type="predicted"/>
<protein>
    <submittedName>
        <fullName evidence="2">Uncharacterized protein</fullName>
    </submittedName>
</protein>
<feature type="transmembrane region" description="Helical" evidence="1">
    <location>
        <begin position="107"/>
        <end position="126"/>
    </location>
</feature>
<reference evidence="2" key="1">
    <citation type="journal article" date="2018" name="Genome Biol.">
        <title>SKESA: strategic k-mer extension for scrupulous assemblies.</title>
        <authorList>
            <person name="Souvorov A."/>
            <person name="Agarwala R."/>
            <person name="Lipman D.J."/>
        </authorList>
    </citation>
    <scope>NUCLEOTIDE SEQUENCE</scope>
    <source>
        <strain evidence="2">BCW_3452</strain>
    </source>
</reference>
<keyword evidence="1" id="KW-0812">Transmembrane</keyword>
<accession>A0A8H9MYQ3</accession>
<comment type="caution">
    <text evidence="2">The sequence shown here is derived from an EMBL/GenBank/DDBJ whole genome shotgun (WGS) entry which is preliminary data.</text>
</comment>
<dbReference type="Proteomes" id="UP000863257">
    <property type="component" value="Unassembled WGS sequence"/>
</dbReference>
<keyword evidence="1" id="KW-1133">Transmembrane helix</keyword>
<evidence type="ECO:0000313" key="2">
    <source>
        <dbReference type="EMBL" id="HAS8538379.1"/>
    </source>
</evidence>
<name>A0A8H9MYQ3_VIBVL</name>
<evidence type="ECO:0000256" key="1">
    <source>
        <dbReference type="SAM" id="Phobius"/>
    </source>
</evidence>
<organism evidence="2">
    <name type="scientific">Vibrio vulnificus</name>
    <dbReference type="NCBI Taxonomy" id="672"/>
    <lineage>
        <taxon>Bacteria</taxon>
        <taxon>Pseudomonadati</taxon>
        <taxon>Pseudomonadota</taxon>
        <taxon>Gammaproteobacteria</taxon>
        <taxon>Vibrionales</taxon>
        <taxon>Vibrionaceae</taxon>
        <taxon>Vibrio</taxon>
    </lineage>
</organism>
<gene>
    <name evidence="2" type="ORF">I7730_01015</name>
</gene>